<dbReference type="SMART" id="SM00488">
    <property type="entry name" value="DEXDc2"/>
    <property type="match status" value="1"/>
</dbReference>
<evidence type="ECO:0000256" key="16">
    <source>
        <dbReference type="ARBA" id="ARBA00048954"/>
    </source>
</evidence>
<evidence type="ECO:0000256" key="5">
    <source>
        <dbReference type="ARBA" id="ARBA00022763"/>
    </source>
</evidence>
<dbReference type="GO" id="GO:0051539">
    <property type="term" value="F:4 iron, 4 sulfur cluster binding"/>
    <property type="evidence" value="ECO:0007669"/>
    <property type="project" value="UniProtKB-KW"/>
</dbReference>
<feature type="domain" description="Helicase ATP-binding" evidence="17">
    <location>
        <begin position="18"/>
        <end position="290"/>
    </location>
</feature>
<evidence type="ECO:0000313" key="18">
    <source>
        <dbReference type="EMBL" id="ACY48974.1"/>
    </source>
</evidence>
<evidence type="ECO:0000313" key="19">
    <source>
        <dbReference type="Proteomes" id="UP000002221"/>
    </source>
</evidence>
<comment type="cofactor">
    <cofactor evidence="1">
        <name>[4Fe-4S] cluster</name>
        <dbReference type="ChEBI" id="CHEBI:49883"/>
    </cofactor>
</comment>
<comment type="catalytic activity">
    <reaction evidence="16">
        <text>ATP + H2O = ADP + phosphate + H(+)</text>
        <dbReference type="Rhea" id="RHEA:13065"/>
        <dbReference type="ChEBI" id="CHEBI:15377"/>
        <dbReference type="ChEBI" id="CHEBI:15378"/>
        <dbReference type="ChEBI" id="CHEBI:30616"/>
        <dbReference type="ChEBI" id="CHEBI:43474"/>
        <dbReference type="ChEBI" id="CHEBI:456216"/>
        <dbReference type="EC" id="5.6.2.3"/>
    </reaction>
</comment>
<dbReference type="SUPFAM" id="SSF52540">
    <property type="entry name" value="P-loop containing nucleoside triphosphate hydrolases"/>
    <property type="match status" value="1"/>
</dbReference>
<dbReference type="eggNOG" id="COG1199">
    <property type="taxonomic scope" value="Bacteria"/>
</dbReference>
<dbReference type="Proteomes" id="UP000002221">
    <property type="component" value="Chromosome"/>
</dbReference>
<evidence type="ECO:0000256" key="4">
    <source>
        <dbReference type="ARBA" id="ARBA00022741"/>
    </source>
</evidence>
<dbReference type="GO" id="GO:0046872">
    <property type="term" value="F:metal ion binding"/>
    <property type="evidence" value="ECO:0007669"/>
    <property type="project" value="UniProtKB-KW"/>
</dbReference>
<dbReference type="InterPro" id="IPR006554">
    <property type="entry name" value="Helicase-like_DEXD_c2"/>
</dbReference>
<dbReference type="EC" id="5.6.2.3" evidence="15"/>
<evidence type="ECO:0000256" key="2">
    <source>
        <dbReference type="ARBA" id="ARBA00022485"/>
    </source>
</evidence>
<dbReference type="PANTHER" id="PTHR11472:SF34">
    <property type="entry name" value="REGULATOR OF TELOMERE ELONGATION HELICASE 1"/>
    <property type="match status" value="1"/>
</dbReference>
<keyword evidence="12" id="KW-0234">DNA repair</keyword>
<dbReference type="EMBL" id="CP001807">
    <property type="protein sequence ID" value="ACY48974.1"/>
    <property type="molecule type" value="Genomic_DNA"/>
</dbReference>
<dbReference type="GO" id="GO:0016818">
    <property type="term" value="F:hydrolase activity, acting on acid anhydrides, in phosphorus-containing anhydrides"/>
    <property type="evidence" value="ECO:0007669"/>
    <property type="project" value="InterPro"/>
</dbReference>
<evidence type="ECO:0000259" key="17">
    <source>
        <dbReference type="PROSITE" id="PS51193"/>
    </source>
</evidence>
<dbReference type="KEGG" id="rmr:Rmar_2094"/>
<dbReference type="InterPro" id="IPR010614">
    <property type="entry name" value="RAD3-like_helicase_DEAD"/>
</dbReference>
<keyword evidence="6" id="KW-0378">Hydrolase</keyword>
<evidence type="ECO:0000256" key="7">
    <source>
        <dbReference type="ARBA" id="ARBA00022806"/>
    </source>
</evidence>
<dbReference type="Pfam" id="PF13307">
    <property type="entry name" value="Helicase_C_2"/>
    <property type="match status" value="1"/>
</dbReference>
<name>D0MD62_RHOM4</name>
<dbReference type="AlphaFoldDB" id="D0MD62"/>
<evidence type="ECO:0000256" key="11">
    <source>
        <dbReference type="ARBA" id="ARBA00023125"/>
    </source>
</evidence>
<keyword evidence="13" id="KW-0413">Isomerase</keyword>
<evidence type="ECO:0000256" key="3">
    <source>
        <dbReference type="ARBA" id="ARBA00022723"/>
    </source>
</evidence>
<dbReference type="SMART" id="SM00487">
    <property type="entry name" value="DEXDc"/>
    <property type="match status" value="1"/>
</dbReference>
<dbReference type="SMART" id="SM00491">
    <property type="entry name" value="HELICc2"/>
    <property type="match status" value="1"/>
</dbReference>
<dbReference type="HOGENOM" id="CLU_012117_2_0_10"/>
<dbReference type="OrthoDB" id="9803913at2"/>
<keyword evidence="5" id="KW-0227">DNA damage</keyword>
<dbReference type="InterPro" id="IPR027417">
    <property type="entry name" value="P-loop_NTPase"/>
</dbReference>
<proteinExistence type="inferred from homology"/>
<dbReference type="InterPro" id="IPR045028">
    <property type="entry name" value="DinG/Rad3-like"/>
</dbReference>
<dbReference type="InterPro" id="IPR014013">
    <property type="entry name" value="Helic_SF1/SF2_ATP-bd_DinG/Rad3"/>
</dbReference>
<dbReference type="InterPro" id="IPR014001">
    <property type="entry name" value="Helicase_ATP-bd"/>
</dbReference>
<dbReference type="PANTHER" id="PTHR11472">
    <property type="entry name" value="DNA REPAIR DEAD HELICASE RAD3/XP-D SUBFAMILY MEMBER"/>
    <property type="match status" value="1"/>
</dbReference>
<dbReference type="GO" id="GO:0005524">
    <property type="term" value="F:ATP binding"/>
    <property type="evidence" value="ECO:0007669"/>
    <property type="project" value="UniProtKB-KW"/>
</dbReference>
<dbReference type="InterPro" id="IPR011545">
    <property type="entry name" value="DEAD/DEAH_box_helicase_dom"/>
</dbReference>
<dbReference type="GO" id="GO:0006281">
    <property type="term" value="P:DNA repair"/>
    <property type="evidence" value="ECO:0007669"/>
    <property type="project" value="UniProtKB-KW"/>
</dbReference>
<dbReference type="InterPro" id="IPR006555">
    <property type="entry name" value="ATP-dep_Helicase_C"/>
</dbReference>
<evidence type="ECO:0000256" key="12">
    <source>
        <dbReference type="ARBA" id="ARBA00023204"/>
    </source>
</evidence>
<keyword evidence="10" id="KW-0411">Iron-sulfur</keyword>
<evidence type="ECO:0000256" key="10">
    <source>
        <dbReference type="ARBA" id="ARBA00023014"/>
    </source>
</evidence>
<organism evidence="18 19">
    <name type="scientific">Rhodothermus marinus (strain ATCC 43812 / DSM 4252 / R-10)</name>
    <name type="common">Rhodothermus obamensis</name>
    <dbReference type="NCBI Taxonomy" id="518766"/>
    <lineage>
        <taxon>Bacteria</taxon>
        <taxon>Pseudomonadati</taxon>
        <taxon>Rhodothermota</taxon>
        <taxon>Rhodothermia</taxon>
        <taxon>Rhodothermales</taxon>
        <taxon>Rhodothermaceae</taxon>
        <taxon>Rhodothermus</taxon>
    </lineage>
</organism>
<dbReference type="PROSITE" id="PS51193">
    <property type="entry name" value="HELICASE_ATP_BIND_2"/>
    <property type="match status" value="1"/>
</dbReference>
<evidence type="ECO:0000256" key="14">
    <source>
        <dbReference type="ARBA" id="ARBA00038058"/>
    </source>
</evidence>
<keyword evidence="19" id="KW-1185">Reference proteome</keyword>
<keyword evidence="11" id="KW-0238">DNA-binding</keyword>
<keyword evidence="3" id="KW-0479">Metal-binding</keyword>
<sequence>MESLSLRALWGRVRELLARLEQQPGFELRPGQRQMAETVVRAIAEGLPAAIEAGTGTGKTFGYLIPALCAEARVLVSTSTKALQEQLVHKDLPLLGKLLDRPISWALLKGRQNYLCRLKIESGAQEERPVFETRDEAEAFRRLLEWARRSDTDGDLEQFPGRVTPALRELVTMDADGCGGRQCPFYDTCFLMEARRRAERVDVVVVNHALLLQDLMLRARSGGALYLLPEAEVLVIDEAHRLEEMALGALSVYISPYRVERLRRQALRLPGIDHRTRAELEALGLVADELKRQADTALAGRPAAPLTEALSVVLLNLRDRAGVLGDLVGQTMRLQLQRFGGSAQQELQARYEAVLRGLQRLAADAGVITERWRAQAAEHVLYVQRERRHPVVICQPLDAGGTLQQVLFEAFPTVVCTSATLTTLAQPLRRRAAAGEASDGPFAYFRRRTGFPEEGLELIVPAPFDYRRQALLYLPPDPARLDPTRIRDARTQQAYEEALIGEVQALVAASRGRALVLTTSLRMMERLAEALQECGYPVLVQGSAPRARLVRQLKAQASVLVATRAFWEGVDVPGEALSLVVIDRLPFPGREDPYWQARYEQAGDDWFELEALPQALLTLKQGFGRLIRTRTDRGVVALLDGRLQTKYYGRWILDALPPARRVQRIDEVTRFFC</sequence>
<accession>D0MD62</accession>
<evidence type="ECO:0000256" key="9">
    <source>
        <dbReference type="ARBA" id="ARBA00023004"/>
    </source>
</evidence>
<comment type="similarity">
    <text evidence="14">Belongs to the helicase family. DinG subfamily.</text>
</comment>
<dbReference type="GO" id="GO:0003677">
    <property type="term" value="F:DNA binding"/>
    <property type="evidence" value="ECO:0007669"/>
    <property type="project" value="UniProtKB-KW"/>
</dbReference>
<dbReference type="GO" id="GO:0043139">
    <property type="term" value="F:5'-3' DNA helicase activity"/>
    <property type="evidence" value="ECO:0007669"/>
    <property type="project" value="UniProtKB-EC"/>
</dbReference>
<keyword evidence="9" id="KW-0408">Iron</keyword>
<evidence type="ECO:0000256" key="15">
    <source>
        <dbReference type="ARBA" id="ARBA00044969"/>
    </source>
</evidence>
<dbReference type="RefSeq" id="WP_012844585.1">
    <property type="nucleotide sequence ID" value="NC_013501.1"/>
</dbReference>
<dbReference type="Pfam" id="PF06733">
    <property type="entry name" value="DEAD_2"/>
    <property type="match status" value="1"/>
</dbReference>
<evidence type="ECO:0000256" key="8">
    <source>
        <dbReference type="ARBA" id="ARBA00022840"/>
    </source>
</evidence>
<evidence type="ECO:0000256" key="1">
    <source>
        <dbReference type="ARBA" id="ARBA00001966"/>
    </source>
</evidence>
<reference evidence="18 19" key="1">
    <citation type="journal article" date="2009" name="Stand. Genomic Sci.">
        <title>Complete genome sequence of Rhodothermus marinus type strain (R-10).</title>
        <authorList>
            <person name="Nolan M."/>
            <person name="Tindall B.J."/>
            <person name="Pomrenke H."/>
            <person name="Lapidus A."/>
            <person name="Copeland A."/>
            <person name="Glavina Del Rio T."/>
            <person name="Lucas S."/>
            <person name="Chen F."/>
            <person name="Tice H."/>
            <person name="Cheng J.F."/>
            <person name="Saunders E."/>
            <person name="Han C."/>
            <person name="Bruce D."/>
            <person name="Goodwin L."/>
            <person name="Chain P."/>
            <person name="Pitluck S."/>
            <person name="Ovchinikova G."/>
            <person name="Pati A."/>
            <person name="Ivanova N."/>
            <person name="Mavromatis K."/>
            <person name="Chen A."/>
            <person name="Palaniappan K."/>
            <person name="Land M."/>
            <person name="Hauser L."/>
            <person name="Chang Y.J."/>
            <person name="Jeffries C.D."/>
            <person name="Brettin T."/>
            <person name="Goker M."/>
            <person name="Bristow J."/>
            <person name="Eisen J.A."/>
            <person name="Markowitz V."/>
            <person name="Hugenholtz P."/>
            <person name="Kyrpides N.C."/>
            <person name="Klenk H.P."/>
            <person name="Detter J.C."/>
        </authorList>
    </citation>
    <scope>NUCLEOTIDE SEQUENCE [LARGE SCALE GENOMIC DNA]</scope>
    <source>
        <strain evidence="19">ATCC 43812 / DSM 4252 / R-10</strain>
    </source>
</reference>
<dbReference type="STRING" id="518766.Rmar_2094"/>
<evidence type="ECO:0000256" key="13">
    <source>
        <dbReference type="ARBA" id="ARBA00023235"/>
    </source>
</evidence>
<gene>
    <name evidence="18" type="ordered locus">Rmar_2094</name>
</gene>
<keyword evidence="7 18" id="KW-0347">Helicase</keyword>
<dbReference type="Pfam" id="PF00270">
    <property type="entry name" value="DEAD"/>
    <property type="match status" value="1"/>
</dbReference>
<dbReference type="Gene3D" id="3.40.50.300">
    <property type="entry name" value="P-loop containing nucleotide triphosphate hydrolases"/>
    <property type="match status" value="2"/>
</dbReference>
<keyword evidence="8" id="KW-0067">ATP-binding</keyword>
<keyword evidence="2" id="KW-0004">4Fe-4S</keyword>
<protein>
    <recommendedName>
        <fullName evidence="15">DNA 5'-3' helicase</fullName>
        <ecNumber evidence="15">5.6.2.3</ecNumber>
    </recommendedName>
</protein>
<evidence type="ECO:0000256" key="6">
    <source>
        <dbReference type="ARBA" id="ARBA00022801"/>
    </source>
</evidence>
<keyword evidence="4" id="KW-0547">Nucleotide-binding</keyword>